<keyword evidence="2" id="KW-1185">Reference proteome</keyword>
<dbReference type="InParanoid" id="A0A0D0APX3"/>
<dbReference type="Proteomes" id="UP000054485">
    <property type="component" value="Unassembled WGS sequence"/>
</dbReference>
<dbReference type="AlphaFoldDB" id="A0A0D0APX3"/>
<protein>
    <submittedName>
        <fullName evidence="1">Uncharacterized protein</fullName>
    </submittedName>
</protein>
<evidence type="ECO:0000313" key="2">
    <source>
        <dbReference type="Proteomes" id="UP000054485"/>
    </source>
</evidence>
<reference evidence="1 2" key="1">
    <citation type="submission" date="2014-04" db="EMBL/GenBank/DDBJ databases">
        <authorList>
            <consortium name="DOE Joint Genome Institute"/>
            <person name="Kuo A."/>
            <person name="Ruytinx J."/>
            <person name="Rineau F."/>
            <person name="Colpaert J."/>
            <person name="Kohler A."/>
            <person name="Nagy L.G."/>
            <person name="Floudas D."/>
            <person name="Copeland A."/>
            <person name="Barry K.W."/>
            <person name="Cichocki N."/>
            <person name="Veneault-Fourrey C."/>
            <person name="LaButti K."/>
            <person name="Lindquist E.A."/>
            <person name="Lipzen A."/>
            <person name="Lundell T."/>
            <person name="Morin E."/>
            <person name="Murat C."/>
            <person name="Sun H."/>
            <person name="Tunlid A."/>
            <person name="Henrissat B."/>
            <person name="Grigoriev I.V."/>
            <person name="Hibbett D.S."/>
            <person name="Martin F."/>
            <person name="Nordberg H.P."/>
            <person name="Cantor M.N."/>
            <person name="Hua S.X."/>
        </authorList>
    </citation>
    <scope>NUCLEOTIDE SEQUENCE [LARGE SCALE GENOMIC DNA]</scope>
    <source>
        <strain evidence="1 2">UH-Slu-Lm8-n1</strain>
    </source>
</reference>
<sequence length="222" mass="25624">MDESLTNLKTLITYYSLQEMVAVNPHTNKKHTICRVPVMEGGQLKGYVTLSKRYQEIWPQLCYSIILLINVWKLWLKEEEKVLKLKEKKMATACQAACGGGADPVSSENKAFCGHNYWETLIGFFHYVLITEPEYYNINQFLGDLHSLYIITLENPNWEDIEASARDLWLGILIWREFVEHMSTHMDLPKEKMETLEKRGPFQYLGGTLDIQGMLALGGDEL</sequence>
<name>A0A0D0APX3_9AGAM</name>
<dbReference type="OrthoDB" id="2660833at2759"/>
<proteinExistence type="predicted"/>
<dbReference type="HOGENOM" id="CLU_1246076_0_0_1"/>
<accession>A0A0D0APX3</accession>
<gene>
    <name evidence="1" type="ORF">CY34DRAFT_107951</name>
</gene>
<reference evidence="2" key="2">
    <citation type="submission" date="2015-01" db="EMBL/GenBank/DDBJ databases">
        <title>Evolutionary Origins and Diversification of the Mycorrhizal Mutualists.</title>
        <authorList>
            <consortium name="DOE Joint Genome Institute"/>
            <consortium name="Mycorrhizal Genomics Consortium"/>
            <person name="Kohler A."/>
            <person name="Kuo A."/>
            <person name="Nagy L.G."/>
            <person name="Floudas D."/>
            <person name="Copeland A."/>
            <person name="Barry K.W."/>
            <person name="Cichocki N."/>
            <person name="Veneault-Fourrey C."/>
            <person name="LaButti K."/>
            <person name="Lindquist E.A."/>
            <person name="Lipzen A."/>
            <person name="Lundell T."/>
            <person name="Morin E."/>
            <person name="Murat C."/>
            <person name="Riley R."/>
            <person name="Ohm R."/>
            <person name="Sun H."/>
            <person name="Tunlid A."/>
            <person name="Henrissat B."/>
            <person name="Grigoriev I.V."/>
            <person name="Hibbett D.S."/>
            <person name="Martin F."/>
        </authorList>
    </citation>
    <scope>NUCLEOTIDE SEQUENCE [LARGE SCALE GENOMIC DNA]</scope>
    <source>
        <strain evidence="2">UH-Slu-Lm8-n1</strain>
    </source>
</reference>
<evidence type="ECO:0000313" key="1">
    <source>
        <dbReference type="EMBL" id="KIK40039.1"/>
    </source>
</evidence>
<organism evidence="1 2">
    <name type="scientific">Suillus luteus UH-Slu-Lm8-n1</name>
    <dbReference type="NCBI Taxonomy" id="930992"/>
    <lineage>
        <taxon>Eukaryota</taxon>
        <taxon>Fungi</taxon>
        <taxon>Dikarya</taxon>
        <taxon>Basidiomycota</taxon>
        <taxon>Agaricomycotina</taxon>
        <taxon>Agaricomycetes</taxon>
        <taxon>Agaricomycetidae</taxon>
        <taxon>Boletales</taxon>
        <taxon>Suillineae</taxon>
        <taxon>Suillaceae</taxon>
        <taxon>Suillus</taxon>
    </lineage>
</organism>
<dbReference type="EMBL" id="KN835318">
    <property type="protein sequence ID" value="KIK40039.1"/>
    <property type="molecule type" value="Genomic_DNA"/>
</dbReference>